<evidence type="ECO:0000313" key="7">
    <source>
        <dbReference type="EMBL" id="KIE09376.1"/>
    </source>
</evidence>
<dbReference type="EMBL" id="JHEG02000058">
    <property type="protein sequence ID" value="KIE09376.1"/>
    <property type="molecule type" value="Genomic_DNA"/>
</dbReference>
<evidence type="ECO:0000313" key="6">
    <source>
        <dbReference type="EMBL" id="KAF3884852.1"/>
    </source>
</evidence>
<keyword evidence="1 7" id="KW-0378">Hydrolase</keyword>
<dbReference type="Gene3D" id="3.40.50.1820">
    <property type="entry name" value="alpha/beta hydrolase"/>
    <property type="match status" value="1"/>
</dbReference>
<accession>A0A0C1N9M6</accession>
<dbReference type="InterPro" id="IPR010802">
    <property type="entry name" value="DUF1400"/>
</dbReference>
<dbReference type="Pfam" id="PF07176">
    <property type="entry name" value="DUF1400"/>
    <property type="match status" value="1"/>
</dbReference>
<dbReference type="PANTHER" id="PTHR10272:SF13">
    <property type="entry name" value="POLY(ETHYLENE TEREPHTHALATE) HYDROLASE"/>
    <property type="match status" value="1"/>
</dbReference>
<dbReference type="OrthoDB" id="422423at2"/>
<keyword evidence="3" id="KW-0443">Lipid metabolism</keyword>
<evidence type="ECO:0000256" key="2">
    <source>
        <dbReference type="ARBA" id="ARBA00022963"/>
    </source>
</evidence>
<comment type="caution">
    <text evidence="7">The sequence shown here is derived from an EMBL/GenBank/DDBJ whole genome shotgun (WGS) entry which is preliminary data.</text>
</comment>
<organism evidence="7">
    <name type="scientific">Tolypothrix bouteillei VB521301</name>
    <dbReference type="NCBI Taxonomy" id="1479485"/>
    <lineage>
        <taxon>Bacteria</taxon>
        <taxon>Bacillati</taxon>
        <taxon>Cyanobacteriota</taxon>
        <taxon>Cyanophyceae</taxon>
        <taxon>Nostocales</taxon>
        <taxon>Tolypothrichaceae</taxon>
        <taxon>Tolypothrix</taxon>
    </lineage>
</organism>
<keyword evidence="2" id="KW-0442">Lipid degradation</keyword>
<dbReference type="AlphaFoldDB" id="A0A0C1N9M6"/>
<evidence type="ECO:0000256" key="1">
    <source>
        <dbReference type="ARBA" id="ARBA00022801"/>
    </source>
</evidence>
<dbReference type="GO" id="GO:0016042">
    <property type="term" value="P:lipid catabolic process"/>
    <property type="evidence" value="ECO:0007669"/>
    <property type="project" value="UniProtKB-KW"/>
</dbReference>
<dbReference type="STRING" id="1479485.DA73_0234065"/>
<dbReference type="GO" id="GO:0003847">
    <property type="term" value="F:1-alkyl-2-acetylglycerophosphocholine esterase activity"/>
    <property type="evidence" value="ECO:0007669"/>
    <property type="project" value="TreeGrafter"/>
</dbReference>
<dbReference type="PANTHER" id="PTHR10272">
    <property type="entry name" value="PLATELET-ACTIVATING FACTOR ACETYLHYDROLASE"/>
    <property type="match status" value="1"/>
</dbReference>
<feature type="domain" description="DUF1400" evidence="4">
    <location>
        <begin position="37"/>
        <end position="159"/>
    </location>
</feature>
<evidence type="ECO:0000259" key="4">
    <source>
        <dbReference type="Pfam" id="PF07176"/>
    </source>
</evidence>
<dbReference type="Proteomes" id="UP000029738">
    <property type="component" value="Unassembled WGS sequence"/>
</dbReference>
<reference evidence="6" key="2">
    <citation type="submission" date="2019-11" db="EMBL/GenBank/DDBJ databases">
        <title>Improved Assembly of Tolypothrix boutellei genome.</title>
        <authorList>
            <person name="Sarangi A.N."/>
            <person name="Mukherjee M."/>
            <person name="Ghosh S."/>
            <person name="Singh D."/>
            <person name="Das A."/>
            <person name="Kant S."/>
            <person name="Prusty A."/>
            <person name="Tripathy S."/>
        </authorList>
    </citation>
    <scope>NUCLEOTIDE SEQUENCE</scope>
    <source>
        <strain evidence="6">VB521301</strain>
    </source>
</reference>
<protein>
    <submittedName>
        <fullName evidence="6">Alpha/beta fold hydrolase</fullName>
    </submittedName>
    <submittedName>
        <fullName evidence="7">Dienelactone hydrolase</fullName>
    </submittedName>
</protein>
<dbReference type="Pfam" id="PF12697">
    <property type="entry name" value="Abhydrolase_6"/>
    <property type="match status" value="1"/>
</dbReference>
<dbReference type="InterPro" id="IPR000073">
    <property type="entry name" value="AB_hydrolase_1"/>
</dbReference>
<keyword evidence="8" id="KW-1185">Reference proteome</keyword>
<evidence type="ECO:0000259" key="5">
    <source>
        <dbReference type="Pfam" id="PF12697"/>
    </source>
</evidence>
<evidence type="ECO:0000313" key="8">
    <source>
        <dbReference type="Proteomes" id="UP000029738"/>
    </source>
</evidence>
<proteinExistence type="predicted"/>
<dbReference type="RefSeq" id="WP_038081401.1">
    <property type="nucleotide sequence ID" value="NZ_JHEG04000001.1"/>
</dbReference>
<reference evidence="7" key="1">
    <citation type="journal article" date="2015" name="Genome Announc.">
        <title>Draft Genome Sequence of Tolypothrix boutellei Strain VB521301.</title>
        <authorList>
            <person name="Chandrababunaidu M.M."/>
            <person name="Singh D."/>
            <person name="Sen D."/>
            <person name="Bhan S."/>
            <person name="Das S."/>
            <person name="Gupta A."/>
            <person name="Adhikary S.P."/>
            <person name="Tripathy S."/>
        </authorList>
    </citation>
    <scope>NUCLEOTIDE SEQUENCE</scope>
    <source>
        <strain evidence="7">VB521301</strain>
    </source>
</reference>
<dbReference type="InterPro" id="IPR029058">
    <property type="entry name" value="AB_hydrolase_fold"/>
</dbReference>
<feature type="domain" description="AB hydrolase-1" evidence="5">
    <location>
        <begin position="242"/>
        <end position="433"/>
    </location>
</feature>
<dbReference type="EMBL" id="JHEG04000001">
    <property type="protein sequence ID" value="KAF3884852.1"/>
    <property type="molecule type" value="Genomic_DNA"/>
</dbReference>
<dbReference type="SUPFAM" id="SSF53474">
    <property type="entry name" value="alpha/beta-Hydrolases"/>
    <property type="match status" value="1"/>
</dbReference>
<sequence length="549" mass="60058">MRFPLSKRQPKASWMKGLLCSLTLAFSWGVGISSTLAAETVTIRLGPFQQSVAIADLEKFAKTGKLPEGLEVLSPFLTSEIRDFLTKRFSVDPAFADKFVDEIRQTPIGKQILSSLGSAIPGSTVDTIQVALNLALKQVNGLSPLGFLRAYPQENVTVDATQVIGLAVELNPTRIESQALGVLLERELPATSNTPFKTTFDPSTVGNEAVQEQTLNFYDRQRNRTLPVDIYWSRANADNPLVVLSHGFGSNRRSLRYLANHLASHGITVVALEHPGSNAISVNKANDAANLGKLLPPTEFIDRPRDVSFVLDELAKLNTQSGEFQGKFNTEKVSVIGHSLGGYTALALVAPEVNLEDLRKFCKDSLNLDKSPADWLQCSAASLRDKKLRLQDKRVSQAIALNPVIGEIFGKKGLSQITKPVLILAGTEDAIAPALKHQIAPFNQLQGEKYLLTAIGGTHLSISDPASTAYSIVKERRGEEASSLRRLTQGVSLAFVKQLTPEARTYREFLTPAYAQFLSTSELPLRLVSELPTSIKPWVEGSLERNYIK</sequence>
<name>A0A0C1N9M6_9CYAN</name>
<evidence type="ECO:0000256" key="3">
    <source>
        <dbReference type="ARBA" id="ARBA00023098"/>
    </source>
</evidence>
<gene>
    <name evidence="7" type="ORF">DA73_0234065</name>
    <name evidence="6" type="ORF">DA73_0400004835</name>
</gene>